<feature type="signal peptide" evidence="1">
    <location>
        <begin position="1"/>
        <end position="21"/>
    </location>
</feature>
<evidence type="ECO:0000256" key="1">
    <source>
        <dbReference type="SAM" id="SignalP"/>
    </source>
</evidence>
<dbReference type="AlphaFoldDB" id="A0AA35RH26"/>
<protein>
    <submittedName>
        <fullName evidence="2">Uncharacterized protein</fullName>
    </submittedName>
</protein>
<keyword evidence="3" id="KW-1185">Reference proteome</keyword>
<gene>
    <name evidence="2" type="ORF">GBAR_LOCUS6950</name>
</gene>
<reference evidence="2" key="1">
    <citation type="submission" date="2023-03" db="EMBL/GenBank/DDBJ databases">
        <authorList>
            <person name="Steffen K."/>
            <person name="Cardenas P."/>
        </authorList>
    </citation>
    <scope>NUCLEOTIDE SEQUENCE</scope>
</reference>
<proteinExistence type="predicted"/>
<name>A0AA35RH26_GEOBA</name>
<organism evidence="2 3">
    <name type="scientific">Geodia barretti</name>
    <name type="common">Barrett's horny sponge</name>
    <dbReference type="NCBI Taxonomy" id="519541"/>
    <lineage>
        <taxon>Eukaryota</taxon>
        <taxon>Metazoa</taxon>
        <taxon>Porifera</taxon>
        <taxon>Demospongiae</taxon>
        <taxon>Heteroscleromorpha</taxon>
        <taxon>Tetractinellida</taxon>
        <taxon>Astrophorina</taxon>
        <taxon>Geodiidae</taxon>
        <taxon>Geodia</taxon>
    </lineage>
</organism>
<feature type="non-terminal residue" evidence="2">
    <location>
        <position position="182"/>
    </location>
</feature>
<dbReference type="EMBL" id="CASHTH010001043">
    <property type="protein sequence ID" value="CAI8010561.1"/>
    <property type="molecule type" value="Genomic_DNA"/>
</dbReference>
<dbReference type="Proteomes" id="UP001174909">
    <property type="component" value="Unassembled WGS sequence"/>
</dbReference>
<accession>A0AA35RH26</accession>
<feature type="chain" id="PRO_5041335702" evidence="1">
    <location>
        <begin position="22"/>
        <end position="182"/>
    </location>
</feature>
<sequence length="182" mass="20463">MCSRMVSIWSACQSVFVKVMAHGVDLLLPNCVAAQYKCSLKLEAEDGRGGLRQPRSKASGGIAIVLFENEENIHELVFTSTNNSCSMELLSVTYSNDGDADSIEISLNNSLLANFKTYEHHNDGHNWNAFRTEDGFQMRQPVNDGHTQLEVAARELENVRNRVEIDFMLVQVECFHELLPIE</sequence>
<keyword evidence="1" id="KW-0732">Signal</keyword>
<comment type="caution">
    <text evidence="2">The sequence shown here is derived from an EMBL/GenBank/DDBJ whole genome shotgun (WGS) entry which is preliminary data.</text>
</comment>
<evidence type="ECO:0000313" key="2">
    <source>
        <dbReference type="EMBL" id="CAI8010561.1"/>
    </source>
</evidence>
<evidence type="ECO:0000313" key="3">
    <source>
        <dbReference type="Proteomes" id="UP001174909"/>
    </source>
</evidence>